<evidence type="ECO:0000256" key="3">
    <source>
        <dbReference type="ARBA" id="ARBA00023239"/>
    </source>
</evidence>
<evidence type="ECO:0000256" key="2">
    <source>
        <dbReference type="ARBA" id="ARBA00022898"/>
    </source>
</evidence>
<dbReference type="AlphaFoldDB" id="A0A8J7FTC1"/>
<dbReference type="Pfam" id="PF00291">
    <property type="entry name" value="PALP"/>
    <property type="match status" value="1"/>
</dbReference>
<evidence type="ECO:0000313" key="6">
    <source>
        <dbReference type="Proteomes" id="UP000604481"/>
    </source>
</evidence>
<organism evidence="5 6">
    <name type="scientific">Chitinilyticum piscinae</name>
    <dbReference type="NCBI Taxonomy" id="2866724"/>
    <lineage>
        <taxon>Bacteria</taxon>
        <taxon>Pseudomonadati</taxon>
        <taxon>Pseudomonadota</taxon>
        <taxon>Betaproteobacteria</taxon>
        <taxon>Neisseriales</taxon>
        <taxon>Chitinibacteraceae</taxon>
        <taxon>Chitinilyticum</taxon>
    </lineage>
</organism>
<dbReference type="GO" id="GO:0004794">
    <property type="term" value="F:threonine deaminase activity"/>
    <property type="evidence" value="ECO:0007669"/>
    <property type="project" value="TreeGrafter"/>
</dbReference>
<dbReference type="InterPro" id="IPR036052">
    <property type="entry name" value="TrpB-like_PALP_sf"/>
</dbReference>
<keyword evidence="2" id="KW-0663">Pyridoxal phosphate</keyword>
<reference evidence="5 6" key="1">
    <citation type="submission" date="2020-10" db="EMBL/GenBank/DDBJ databases">
        <title>The genome sequence of Chitinilyticum litopenaei 4Y14.</title>
        <authorList>
            <person name="Liu Y."/>
        </authorList>
    </citation>
    <scope>NUCLEOTIDE SEQUENCE [LARGE SCALE GENOMIC DNA]</scope>
    <source>
        <strain evidence="5 6">4Y14</strain>
    </source>
</reference>
<dbReference type="InterPro" id="IPR001926">
    <property type="entry name" value="TrpB-like_PALP"/>
</dbReference>
<dbReference type="CDD" id="cd01562">
    <property type="entry name" value="Thr-dehyd"/>
    <property type="match status" value="1"/>
</dbReference>
<dbReference type="GO" id="GO:0006567">
    <property type="term" value="P:L-threonine catabolic process"/>
    <property type="evidence" value="ECO:0007669"/>
    <property type="project" value="TreeGrafter"/>
</dbReference>
<dbReference type="GO" id="GO:0009097">
    <property type="term" value="P:isoleucine biosynthetic process"/>
    <property type="evidence" value="ECO:0007669"/>
    <property type="project" value="TreeGrafter"/>
</dbReference>
<dbReference type="GO" id="GO:0003941">
    <property type="term" value="F:L-serine ammonia-lyase activity"/>
    <property type="evidence" value="ECO:0007669"/>
    <property type="project" value="TreeGrafter"/>
</dbReference>
<protein>
    <submittedName>
        <fullName evidence="5">Threonine dehydratase</fullName>
    </submittedName>
</protein>
<keyword evidence="6" id="KW-1185">Reference proteome</keyword>
<dbReference type="Proteomes" id="UP000604481">
    <property type="component" value="Unassembled WGS sequence"/>
</dbReference>
<dbReference type="SUPFAM" id="SSF53686">
    <property type="entry name" value="Tryptophan synthase beta subunit-like PLP-dependent enzymes"/>
    <property type="match status" value="1"/>
</dbReference>
<comment type="cofactor">
    <cofactor evidence="1">
        <name>pyridoxal 5'-phosphate</name>
        <dbReference type="ChEBI" id="CHEBI:597326"/>
    </cofactor>
</comment>
<dbReference type="GO" id="GO:0006565">
    <property type="term" value="P:L-serine catabolic process"/>
    <property type="evidence" value="ECO:0007669"/>
    <property type="project" value="TreeGrafter"/>
</dbReference>
<dbReference type="PANTHER" id="PTHR48078">
    <property type="entry name" value="THREONINE DEHYDRATASE, MITOCHONDRIAL-RELATED"/>
    <property type="match status" value="1"/>
</dbReference>
<evidence type="ECO:0000259" key="4">
    <source>
        <dbReference type="Pfam" id="PF00291"/>
    </source>
</evidence>
<dbReference type="Gene3D" id="3.40.50.1100">
    <property type="match status" value="2"/>
</dbReference>
<dbReference type="RefSeq" id="WP_194116697.1">
    <property type="nucleotide sequence ID" value="NZ_JADFUA010000007.1"/>
</dbReference>
<proteinExistence type="predicted"/>
<gene>
    <name evidence="5" type="ORF">INR99_12570</name>
</gene>
<dbReference type="PANTHER" id="PTHR48078:SF7">
    <property type="entry name" value="BLL6502 PROTEIN"/>
    <property type="match status" value="1"/>
</dbReference>
<dbReference type="InterPro" id="IPR050147">
    <property type="entry name" value="Ser/Thr_Dehydratase"/>
</dbReference>
<keyword evidence="3" id="KW-0456">Lyase</keyword>
<comment type="caution">
    <text evidence="5">The sequence shown here is derived from an EMBL/GenBank/DDBJ whole genome shotgun (WGS) entry which is preliminary data.</text>
</comment>
<dbReference type="NCBIfam" id="NF004771">
    <property type="entry name" value="PRK06110.1"/>
    <property type="match status" value="1"/>
</dbReference>
<evidence type="ECO:0000256" key="1">
    <source>
        <dbReference type="ARBA" id="ARBA00001933"/>
    </source>
</evidence>
<evidence type="ECO:0000313" key="5">
    <source>
        <dbReference type="EMBL" id="MBE9610176.1"/>
    </source>
</evidence>
<dbReference type="EMBL" id="JADFUA010000007">
    <property type="protein sequence ID" value="MBE9610176.1"/>
    <property type="molecule type" value="Genomic_DNA"/>
</dbReference>
<sequence>MPLPDRKELDNAAALVRELLPATPQYNWPQLSQRLGAEVWVKHENHLPTGSFKVRGGLVYLQRLLERQRPAGLIAATRGNHGQSIGFAAQRLGLAATIVVPHGNSREKNAAMRALGVELIEQGEDFQAARELAQRHAECAGLHAVPALHPDLIAGVASYCMEFLQAQPRLEVVYVPVGMGSGICAMVAAKAALGHAVEIVGVVSAHAPAYALSFASNQAVSCPATTRLADGLACRTPDPLALAIIRKGVSHFVTVSDAMVAEAMRCLYTDTHNVAEGAGAASLAAAMQEAPRNRGRRVGVILTGANVDHGQFASVLAKADWH</sequence>
<accession>A0A8J7FTC1</accession>
<feature type="domain" description="Tryptophan synthase beta chain-like PALP" evidence="4">
    <location>
        <begin position="22"/>
        <end position="304"/>
    </location>
</feature>
<name>A0A8J7FTC1_9NEIS</name>